<dbReference type="InterPro" id="IPR038404">
    <property type="entry name" value="TRAP_DctP_sf"/>
</dbReference>
<organism evidence="2 3">
    <name type="scientific">Hirschia baltica (strain ATCC 49814 / DSM 5838 / IFAM 1418)</name>
    <dbReference type="NCBI Taxonomy" id="582402"/>
    <lineage>
        <taxon>Bacteria</taxon>
        <taxon>Pseudomonadati</taxon>
        <taxon>Pseudomonadota</taxon>
        <taxon>Alphaproteobacteria</taxon>
        <taxon>Hyphomonadales</taxon>
        <taxon>Hyphomonadaceae</taxon>
        <taxon>Hirschia</taxon>
    </lineage>
</organism>
<dbReference type="RefSeq" id="WP_015828633.1">
    <property type="nucleotide sequence ID" value="NC_012982.1"/>
</dbReference>
<dbReference type="CDD" id="cd13671">
    <property type="entry name" value="PBP2_TRAP_SBP_like_3"/>
    <property type="match status" value="1"/>
</dbReference>
<dbReference type="Proteomes" id="UP000002745">
    <property type="component" value="Chromosome"/>
</dbReference>
<gene>
    <name evidence="2" type="ordered locus">Hbal_2810</name>
</gene>
<proteinExistence type="predicted"/>
<evidence type="ECO:0000313" key="3">
    <source>
        <dbReference type="Proteomes" id="UP000002745"/>
    </source>
</evidence>
<dbReference type="InterPro" id="IPR018389">
    <property type="entry name" value="DctP_fam"/>
</dbReference>
<dbReference type="PROSITE" id="PS51257">
    <property type="entry name" value="PROKAR_LIPOPROTEIN"/>
    <property type="match status" value="1"/>
</dbReference>
<evidence type="ECO:0000313" key="2">
    <source>
        <dbReference type="EMBL" id="ACT60483.1"/>
    </source>
</evidence>
<dbReference type="Pfam" id="PF03480">
    <property type="entry name" value="DctP"/>
    <property type="match status" value="1"/>
</dbReference>
<keyword evidence="1" id="KW-0732">Signal</keyword>
<protein>
    <submittedName>
        <fullName evidence="2">TRAP dicarboxylate transporter, DctP subunit</fullName>
    </submittedName>
</protein>
<dbReference type="InterPro" id="IPR004682">
    <property type="entry name" value="TRAP_DctP"/>
</dbReference>
<keyword evidence="3" id="KW-1185">Reference proteome</keyword>
<evidence type="ECO:0000256" key="1">
    <source>
        <dbReference type="ARBA" id="ARBA00022729"/>
    </source>
</evidence>
<dbReference type="PANTHER" id="PTHR33376">
    <property type="match status" value="1"/>
</dbReference>
<dbReference type="STRING" id="582402.Hbal_2810"/>
<dbReference type="eggNOG" id="COG1638">
    <property type="taxonomic scope" value="Bacteria"/>
</dbReference>
<dbReference type="HOGENOM" id="CLU_036176_1_3_5"/>
<dbReference type="GO" id="GO:0030288">
    <property type="term" value="C:outer membrane-bounded periplasmic space"/>
    <property type="evidence" value="ECO:0007669"/>
    <property type="project" value="InterPro"/>
</dbReference>
<dbReference type="GO" id="GO:0030246">
    <property type="term" value="F:carbohydrate binding"/>
    <property type="evidence" value="ECO:0007669"/>
    <property type="project" value="TreeGrafter"/>
</dbReference>
<dbReference type="KEGG" id="hba:Hbal_2810"/>
<dbReference type="NCBIfam" id="NF037995">
    <property type="entry name" value="TRAP_S1"/>
    <property type="match status" value="1"/>
</dbReference>
<dbReference type="GO" id="GO:0055085">
    <property type="term" value="P:transmembrane transport"/>
    <property type="evidence" value="ECO:0007669"/>
    <property type="project" value="InterPro"/>
</dbReference>
<dbReference type="PANTHER" id="PTHR33376:SF2">
    <property type="entry name" value="DICARBOXYLATE-BINDING PERIPLASMIC PROTEIN"/>
    <property type="match status" value="1"/>
</dbReference>
<dbReference type="PIRSF" id="PIRSF006470">
    <property type="entry name" value="DctB"/>
    <property type="match status" value="1"/>
</dbReference>
<name>C6XQI4_HIRBI</name>
<sequence length="337" mass="37419">MTKEKTGLSIDRRNMLVGLGGMAALSGCSFERKTLISADAHPADYPTVRAVEEMARLLNEYTKGEMKVKSFAGGQLGSERDTLEITSFGGIDFNRVNLAPLNAIEPLTGIASLPFLFKTTQHMRDTLDGEIGDAILASLEPHGLIGLCFYDSGERCFYNTRKPIRTPEDMKGMKIRVQNSDLYVSMIKALGADATPMALGEVYQSLIQGVIDGAENNWPSYENGRHFEAAPFYSLTRHVMTPEILVMSASRWNKLSSENQAHVKKAAKESVGFMRKLWDVRVIEAKERVLAAGVQANEVDDITQFSALMRPVWDKFVKTDQQKELMHAAIELGNSYD</sequence>
<dbReference type="EMBL" id="CP001678">
    <property type="protein sequence ID" value="ACT60483.1"/>
    <property type="molecule type" value="Genomic_DNA"/>
</dbReference>
<dbReference type="NCBIfam" id="TIGR00787">
    <property type="entry name" value="dctP"/>
    <property type="match status" value="1"/>
</dbReference>
<accession>C6XQI4</accession>
<dbReference type="Gene3D" id="3.40.190.170">
    <property type="entry name" value="Bacterial extracellular solute-binding protein, family 7"/>
    <property type="match status" value="1"/>
</dbReference>
<reference evidence="3" key="1">
    <citation type="journal article" date="2011" name="J. Bacteriol.">
        <title>Genome sequences of eight morphologically diverse alphaproteobacteria.</title>
        <authorList>
            <consortium name="US DOE Joint Genome Institute"/>
            <person name="Brown P.J."/>
            <person name="Kysela D.T."/>
            <person name="Buechlein A."/>
            <person name="Hemmerich C."/>
            <person name="Brun Y.V."/>
        </authorList>
    </citation>
    <scope>NUCLEOTIDE SEQUENCE [LARGE SCALE GENOMIC DNA]</scope>
    <source>
        <strain evidence="3">ATCC 49814 / DSM 5838 / IFAM 1418</strain>
    </source>
</reference>
<dbReference type="AlphaFoldDB" id="C6XQI4"/>